<protein>
    <submittedName>
        <fullName evidence="1">DUF4249 domain-containing protein</fullName>
    </submittedName>
</protein>
<name>A0ABU5ZW90_9FLAO</name>
<sequence length="410" mass="46626">MQFLNQISIYKKTRRVLALLMISVIVSQCVEPFDIETENFEDILVVNATITNEVKHQQILLSRTFRFEDDGPLAEQGATVKVIEGVGTEYLFEELTPGVYTSIQEFAATPGNEYQLSIVTQNNRSYISNKTTLPQETSIDRVYAERTTNNDGTEGVEVFVDTFDPTGNSLYYRYEYEETYRIITQNWNSDDINGLRSPLGPFLFFLTERPEGQRICYNTVVSNNINVNNTTTLGEDRLTRFPVRFLRPDEIAIADRYSILVKQYVQSREANEFYETLSSFSESESLFSQIQPGFVGGNIVSEVNPSEKIIGFFDVSSIATERIFFDREDFVIDLPGFSPDCDLFAPEPASGESSEDFLTRVIGVINSGDFKFFDFQEGADIQQGLYIFVPRECGDCTVFGRSEAPDFWID</sequence>
<evidence type="ECO:0000313" key="2">
    <source>
        <dbReference type="Proteomes" id="UP001327027"/>
    </source>
</evidence>
<evidence type="ECO:0000313" key="1">
    <source>
        <dbReference type="EMBL" id="MEB3346131.1"/>
    </source>
</evidence>
<proteinExistence type="predicted"/>
<comment type="caution">
    <text evidence="1">The sequence shown here is derived from an EMBL/GenBank/DDBJ whole genome shotgun (WGS) entry which is preliminary data.</text>
</comment>
<dbReference type="EMBL" id="JAYKLX010000005">
    <property type="protein sequence ID" value="MEB3346131.1"/>
    <property type="molecule type" value="Genomic_DNA"/>
</dbReference>
<dbReference type="Pfam" id="PF14054">
    <property type="entry name" value="DUF4249"/>
    <property type="match status" value="1"/>
</dbReference>
<dbReference type="Proteomes" id="UP001327027">
    <property type="component" value="Unassembled WGS sequence"/>
</dbReference>
<dbReference type="RefSeq" id="WP_324180156.1">
    <property type="nucleotide sequence ID" value="NZ_BAABAW010000006.1"/>
</dbReference>
<gene>
    <name evidence="1" type="ORF">U6A24_11705</name>
</gene>
<accession>A0ABU5ZW90</accession>
<organism evidence="1 2">
    <name type="scientific">Aquimarina gracilis</name>
    <dbReference type="NCBI Taxonomy" id="874422"/>
    <lineage>
        <taxon>Bacteria</taxon>
        <taxon>Pseudomonadati</taxon>
        <taxon>Bacteroidota</taxon>
        <taxon>Flavobacteriia</taxon>
        <taxon>Flavobacteriales</taxon>
        <taxon>Flavobacteriaceae</taxon>
        <taxon>Aquimarina</taxon>
    </lineage>
</organism>
<keyword evidence="2" id="KW-1185">Reference proteome</keyword>
<reference evidence="1 2" key="1">
    <citation type="journal article" date="2013" name="Int. J. Syst. Evol. Microbiol.">
        <title>Aquimarina gracilis sp. nov., isolated from the gut microflora of a mussel, Mytilus coruscus, and emended description of Aquimarina spongiae.</title>
        <authorList>
            <person name="Park S.C."/>
            <person name="Choe H.N."/>
            <person name="Baik K.S."/>
            <person name="Seong C.N."/>
        </authorList>
    </citation>
    <scope>NUCLEOTIDE SEQUENCE [LARGE SCALE GENOMIC DNA]</scope>
    <source>
        <strain evidence="1 2">PSC32</strain>
    </source>
</reference>
<dbReference type="InterPro" id="IPR025345">
    <property type="entry name" value="DUF4249"/>
</dbReference>